<evidence type="ECO:0000313" key="5">
    <source>
        <dbReference type="Proteomes" id="UP000251571"/>
    </source>
</evidence>
<dbReference type="InterPro" id="IPR021265">
    <property type="entry name" value="DUF2842"/>
</dbReference>
<reference evidence="2 4" key="2">
    <citation type="submission" date="2018-03" db="EMBL/GenBank/DDBJ databases">
        <title>Genomic Encyclopedia of Archaeal and Bacterial Type Strains, Phase II (KMG-II): from individual species to whole genera.</title>
        <authorList>
            <person name="Goeker M."/>
        </authorList>
    </citation>
    <scope>NUCLEOTIDE SEQUENCE [LARGE SCALE GENOMIC DNA]</scope>
    <source>
        <strain evidence="2 4">DSM 25227</strain>
    </source>
</reference>
<feature type="transmembrane region" description="Helical" evidence="1">
    <location>
        <begin position="39"/>
        <end position="57"/>
    </location>
</feature>
<protein>
    <submittedName>
        <fullName evidence="2">Uncharacterized protein DUF2842</fullName>
    </submittedName>
</protein>
<dbReference type="EMBL" id="QGDJ01000005">
    <property type="protein sequence ID" value="PWJ18203.1"/>
    <property type="molecule type" value="Genomic_DNA"/>
</dbReference>
<keyword evidence="1" id="KW-0812">Transmembrane</keyword>
<gene>
    <name evidence="2" type="ORF">BCF38_105191</name>
    <name evidence="3" type="ORF">SAMN05421539_105191</name>
</gene>
<reference evidence="3 5" key="1">
    <citation type="submission" date="2016-10" db="EMBL/GenBank/DDBJ databases">
        <authorList>
            <person name="Cai Z."/>
        </authorList>
    </citation>
    <scope>NUCLEOTIDE SEQUENCE [LARGE SCALE GENOMIC DNA]</scope>
    <source>
        <strain evidence="3 5">DSM 25227</strain>
    </source>
</reference>
<dbReference type="RefSeq" id="WP_109564681.1">
    <property type="nucleotide sequence ID" value="NZ_QGDJ01000005.1"/>
</dbReference>
<keyword evidence="1" id="KW-1133">Transmembrane helix</keyword>
<dbReference type="Proteomes" id="UP000251571">
    <property type="component" value="Unassembled WGS sequence"/>
</dbReference>
<feature type="transmembrane region" description="Helical" evidence="1">
    <location>
        <begin position="12"/>
        <end position="33"/>
    </location>
</feature>
<name>A0A2Y9ATR5_9RHOB</name>
<dbReference type="Pfam" id="PF11003">
    <property type="entry name" value="DUF2842"/>
    <property type="match status" value="1"/>
</dbReference>
<evidence type="ECO:0000313" key="4">
    <source>
        <dbReference type="Proteomes" id="UP000245839"/>
    </source>
</evidence>
<proteinExistence type="predicted"/>
<organism evidence="3 5">
    <name type="scientific">Jannaschia seohaensis</name>
    <dbReference type="NCBI Taxonomy" id="475081"/>
    <lineage>
        <taxon>Bacteria</taxon>
        <taxon>Pseudomonadati</taxon>
        <taxon>Pseudomonadota</taxon>
        <taxon>Alphaproteobacteria</taxon>
        <taxon>Rhodobacterales</taxon>
        <taxon>Roseobacteraceae</taxon>
        <taxon>Jannaschia</taxon>
    </lineage>
</organism>
<dbReference type="Proteomes" id="UP000245839">
    <property type="component" value="Unassembled WGS sequence"/>
</dbReference>
<dbReference type="AlphaFoldDB" id="A0A2Y9ATR5"/>
<accession>A0A2Y9ATR5</accession>
<keyword evidence="4" id="KW-1185">Reference proteome</keyword>
<sequence length="77" mass="8307">MALSYKTRKRLSILIVLVGVPLYIMVAVSLVALLPPLPVAVEFVMYAVLGVAWVFPLKSIFMGVSQPDPDAPPPGQD</sequence>
<evidence type="ECO:0000313" key="2">
    <source>
        <dbReference type="EMBL" id="PWJ18203.1"/>
    </source>
</evidence>
<evidence type="ECO:0000313" key="3">
    <source>
        <dbReference type="EMBL" id="SSA46728.1"/>
    </source>
</evidence>
<evidence type="ECO:0000256" key="1">
    <source>
        <dbReference type="SAM" id="Phobius"/>
    </source>
</evidence>
<dbReference type="EMBL" id="UETC01000005">
    <property type="protein sequence ID" value="SSA46728.1"/>
    <property type="molecule type" value="Genomic_DNA"/>
</dbReference>
<keyword evidence="1" id="KW-0472">Membrane</keyword>